<keyword evidence="8" id="KW-1185">Reference proteome</keyword>
<dbReference type="PANTHER" id="PTHR10846:SF8">
    <property type="entry name" value="INNER MEMBRANE PROTEIN YRBG"/>
    <property type="match status" value="1"/>
</dbReference>
<feature type="transmembrane region" description="Helical" evidence="5">
    <location>
        <begin position="270"/>
        <end position="290"/>
    </location>
</feature>
<comment type="caution">
    <text evidence="7">The sequence shown here is derived from an EMBL/GenBank/DDBJ whole genome shotgun (WGS) entry which is preliminary data.</text>
</comment>
<dbReference type="Gene3D" id="1.20.1420.30">
    <property type="entry name" value="NCX, central ion-binding region"/>
    <property type="match status" value="2"/>
</dbReference>
<comment type="subcellular location">
    <subcellularLocation>
        <location evidence="1">Membrane</location>
        <topology evidence="1">Multi-pass membrane protein</topology>
    </subcellularLocation>
</comment>
<feature type="transmembrane region" description="Helical" evidence="5">
    <location>
        <begin position="233"/>
        <end position="258"/>
    </location>
</feature>
<evidence type="ECO:0000313" key="8">
    <source>
        <dbReference type="Proteomes" id="UP001595548"/>
    </source>
</evidence>
<evidence type="ECO:0000256" key="2">
    <source>
        <dbReference type="ARBA" id="ARBA00022692"/>
    </source>
</evidence>
<dbReference type="RefSeq" id="WP_339616466.1">
    <property type="nucleotide sequence ID" value="NZ_AP031500.1"/>
</dbReference>
<keyword evidence="4 5" id="KW-0472">Membrane</keyword>
<dbReference type="EMBL" id="JBHRTL010000001">
    <property type="protein sequence ID" value="MFC3153771.1"/>
    <property type="molecule type" value="Genomic_DNA"/>
</dbReference>
<dbReference type="PANTHER" id="PTHR10846">
    <property type="entry name" value="SODIUM/POTASSIUM/CALCIUM EXCHANGER"/>
    <property type="match status" value="1"/>
</dbReference>
<feature type="domain" description="Sodium/calcium exchanger membrane region" evidence="6">
    <location>
        <begin position="169"/>
        <end position="319"/>
    </location>
</feature>
<protein>
    <submittedName>
        <fullName evidence="7">Calcium/sodium antiporter</fullName>
    </submittedName>
</protein>
<dbReference type="Proteomes" id="UP001595548">
    <property type="component" value="Unassembled WGS sequence"/>
</dbReference>
<feature type="transmembrane region" description="Helical" evidence="5">
    <location>
        <begin position="195"/>
        <end position="213"/>
    </location>
</feature>
<feature type="transmembrane region" description="Helical" evidence="5">
    <location>
        <begin position="133"/>
        <end position="149"/>
    </location>
</feature>
<organism evidence="7 8">
    <name type="scientific">Gilvimarinus japonicus</name>
    <dbReference type="NCBI Taxonomy" id="1796469"/>
    <lineage>
        <taxon>Bacteria</taxon>
        <taxon>Pseudomonadati</taxon>
        <taxon>Pseudomonadota</taxon>
        <taxon>Gammaproteobacteria</taxon>
        <taxon>Cellvibrionales</taxon>
        <taxon>Cellvibrionaceae</taxon>
        <taxon>Gilvimarinus</taxon>
    </lineage>
</organism>
<feature type="domain" description="Sodium/calcium exchanger membrane region" evidence="6">
    <location>
        <begin position="8"/>
        <end position="147"/>
    </location>
</feature>
<dbReference type="NCBIfam" id="TIGR00367">
    <property type="entry name" value="calcium/sodium antiporter"/>
    <property type="match status" value="1"/>
</dbReference>
<dbReference type="Pfam" id="PF01699">
    <property type="entry name" value="Na_Ca_ex"/>
    <property type="match status" value="2"/>
</dbReference>
<proteinExistence type="predicted"/>
<accession>A0ABV7HMC0</accession>
<keyword evidence="2 5" id="KW-0812">Transmembrane</keyword>
<evidence type="ECO:0000256" key="5">
    <source>
        <dbReference type="SAM" id="Phobius"/>
    </source>
</evidence>
<name>A0ABV7HMC0_9GAMM</name>
<keyword evidence="3 5" id="KW-1133">Transmembrane helix</keyword>
<gene>
    <name evidence="7" type="ORF">ACFOEB_01020</name>
</gene>
<reference evidence="8" key="1">
    <citation type="journal article" date="2019" name="Int. J. Syst. Evol. Microbiol.">
        <title>The Global Catalogue of Microorganisms (GCM) 10K type strain sequencing project: providing services to taxonomists for standard genome sequencing and annotation.</title>
        <authorList>
            <consortium name="The Broad Institute Genomics Platform"/>
            <consortium name="The Broad Institute Genome Sequencing Center for Infectious Disease"/>
            <person name="Wu L."/>
            <person name="Ma J."/>
        </authorList>
    </citation>
    <scope>NUCLEOTIDE SEQUENCE [LARGE SCALE GENOMIC DNA]</scope>
    <source>
        <strain evidence="8">KCTC 52141</strain>
    </source>
</reference>
<feature type="transmembrane region" description="Helical" evidence="5">
    <location>
        <begin position="77"/>
        <end position="97"/>
    </location>
</feature>
<evidence type="ECO:0000256" key="3">
    <source>
        <dbReference type="ARBA" id="ARBA00022989"/>
    </source>
</evidence>
<dbReference type="InterPro" id="IPR004837">
    <property type="entry name" value="NaCa_Exmemb"/>
</dbReference>
<feature type="transmembrane region" description="Helical" evidence="5">
    <location>
        <begin position="103"/>
        <end position="121"/>
    </location>
</feature>
<evidence type="ECO:0000313" key="7">
    <source>
        <dbReference type="EMBL" id="MFC3153771.1"/>
    </source>
</evidence>
<feature type="transmembrane region" description="Helical" evidence="5">
    <location>
        <begin position="302"/>
        <end position="319"/>
    </location>
</feature>
<feature type="transmembrane region" description="Helical" evidence="5">
    <location>
        <begin position="169"/>
        <end position="188"/>
    </location>
</feature>
<evidence type="ECO:0000256" key="1">
    <source>
        <dbReference type="ARBA" id="ARBA00004141"/>
    </source>
</evidence>
<sequence length="320" mass="33400">MTQLWFPALLVLIGFVGLIWSADKFVAGSAAMARTFGISKLIIGLTIVAFGTSAPEVVVSLNAALRGAGDLAVGNALGSNLANIGLVLGATALIAVLPVQNHLLKIELPVLLFVTALAGWFLSDAHLSRQEGWAMLALLPCAMGLIIWSKRHHPEEVEDDIPVMSRFASIAWFIVGLVILIISSDLLVRGASELALAFGVSPLVIGLTVVAVGTSLPELAASVASALKGHYDIAIGNVIGSNLFNILAVMAIPGIIAPLDMESAVFNRDFLAMGALTLILAIALYISFLTRRNSGGAALGKPLGLLLLALYAGYYVLLLA</sequence>
<dbReference type="InterPro" id="IPR004481">
    <property type="entry name" value="K/Na/Ca-exchanger"/>
</dbReference>
<evidence type="ECO:0000256" key="4">
    <source>
        <dbReference type="ARBA" id="ARBA00023136"/>
    </source>
</evidence>
<evidence type="ECO:0000259" key="6">
    <source>
        <dbReference type="Pfam" id="PF01699"/>
    </source>
</evidence>
<feature type="transmembrane region" description="Helical" evidence="5">
    <location>
        <begin position="37"/>
        <end position="65"/>
    </location>
</feature>
<dbReference type="InterPro" id="IPR044880">
    <property type="entry name" value="NCX_ion-bd_dom_sf"/>
</dbReference>